<gene>
    <name evidence="2" type="ORF">GGI25_005748</name>
</gene>
<evidence type="ECO:0000313" key="3">
    <source>
        <dbReference type="Proteomes" id="UP001151518"/>
    </source>
</evidence>
<evidence type="ECO:0000256" key="1">
    <source>
        <dbReference type="SAM" id="MobiDB-lite"/>
    </source>
</evidence>
<dbReference type="Pfam" id="PF09784">
    <property type="entry name" value="L31"/>
    <property type="match status" value="1"/>
</dbReference>
<feature type="region of interest" description="Disordered" evidence="1">
    <location>
        <begin position="84"/>
        <end position="110"/>
    </location>
</feature>
<protein>
    <recommendedName>
        <fullName evidence="4">54S ribosomal protein L31, mitochondrial</fullName>
    </recommendedName>
</protein>
<reference evidence="2" key="1">
    <citation type="submission" date="2022-07" db="EMBL/GenBank/DDBJ databases">
        <title>Phylogenomic reconstructions and comparative analyses of Kickxellomycotina fungi.</title>
        <authorList>
            <person name="Reynolds N.K."/>
            <person name="Stajich J.E."/>
            <person name="Barry K."/>
            <person name="Grigoriev I.V."/>
            <person name="Crous P."/>
            <person name="Smith M.E."/>
        </authorList>
    </citation>
    <scope>NUCLEOTIDE SEQUENCE</scope>
    <source>
        <strain evidence="2">NRRL 3115</strain>
    </source>
</reference>
<organism evidence="2 3">
    <name type="scientific">Coemansia spiralis</name>
    <dbReference type="NCBI Taxonomy" id="417178"/>
    <lineage>
        <taxon>Eukaryota</taxon>
        <taxon>Fungi</taxon>
        <taxon>Fungi incertae sedis</taxon>
        <taxon>Zoopagomycota</taxon>
        <taxon>Kickxellomycotina</taxon>
        <taxon>Kickxellomycetes</taxon>
        <taxon>Kickxellales</taxon>
        <taxon>Kickxellaceae</taxon>
        <taxon>Coemansia</taxon>
    </lineage>
</organism>
<dbReference type="OrthoDB" id="2332379at2759"/>
<evidence type="ECO:0008006" key="4">
    <source>
        <dbReference type="Google" id="ProtNLM"/>
    </source>
</evidence>
<dbReference type="GO" id="GO:0005762">
    <property type="term" value="C:mitochondrial large ribosomal subunit"/>
    <property type="evidence" value="ECO:0007669"/>
    <property type="project" value="TreeGrafter"/>
</dbReference>
<accession>A0A9W8KVY3</accession>
<name>A0A9W8KVY3_9FUNG</name>
<dbReference type="InterPro" id="IPR016340">
    <property type="entry name" value="Ribosomal_mL60"/>
</dbReference>
<feature type="compositionally biased region" description="Basic residues" evidence="1">
    <location>
        <begin position="84"/>
        <end position="102"/>
    </location>
</feature>
<dbReference type="PANTHER" id="PTHR28271">
    <property type="entry name" value="54S RIBOSOMAL PROTEIN L31, MITOCHONDRIAL"/>
    <property type="match status" value="1"/>
</dbReference>
<dbReference type="AlphaFoldDB" id="A0A9W8KVY3"/>
<dbReference type="GO" id="GO:0003735">
    <property type="term" value="F:structural constituent of ribosome"/>
    <property type="evidence" value="ECO:0007669"/>
    <property type="project" value="TreeGrafter"/>
</dbReference>
<sequence>MFGSIVGAFRPTLTAFGGRAWRIPWRLSKTRKANVRKRLREVDDVIETLVASGVECKQLELAKVLPKESEMLPRDKYTTFSRTANKHRKSVHKVPHFTKRPIPRTTPEGF</sequence>
<evidence type="ECO:0000313" key="2">
    <source>
        <dbReference type="EMBL" id="KAJ2670696.1"/>
    </source>
</evidence>
<proteinExistence type="predicted"/>
<comment type="caution">
    <text evidence="2">The sequence shown here is derived from an EMBL/GenBank/DDBJ whole genome shotgun (WGS) entry which is preliminary data.</text>
</comment>
<dbReference type="EMBL" id="JANBTW010000118">
    <property type="protein sequence ID" value="KAJ2670696.1"/>
    <property type="molecule type" value="Genomic_DNA"/>
</dbReference>
<dbReference type="Proteomes" id="UP001151518">
    <property type="component" value="Unassembled WGS sequence"/>
</dbReference>
<dbReference type="PANTHER" id="PTHR28271:SF1">
    <property type="entry name" value="LARGE RIBOSOMAL SUBUNIT PROTEIN ML60"/>
    <property type="match status" value="1"/>
</dbReference>